<name>A0A8E2ESU7_9PEZI</name>
<dbReference type="EMBL" id="KV750559">
    <property type="protein sequence ID" value="OCL04257.1"/>
    <property type="molecule type" value="Genomic_DNA"/>
</dbReference>
<gene>
    <name evidence="1" type="ORF">AOQ84DRAFT_416672</name>
</gene>
<sequence>SLYHGAEPCPLCSTPCEVRCSHSRCDKRCSEPCTPCAEERCASACVHGRCTMPCAASCDWVPCSLRCTKTLKCGHQCPSVCGEKCPDQRHCQTCADGDVKSMCVDYIEGILNTAAELDKDPCIFPQCGHTITLSNMDCHMKMSAHYFMTTAGMVLEIKKPSEPFSFAGKMVLPSCPQCRGSLRNISRYGRIVRRALLDESTKKFLLSLYFNRVCKEEVPFVRVRELVESTRRCHGIDERFFLDSKVSQTTFHIMANALLLQCDLAILSDFIAQVHKSPSRIKLENFLDLSINRQDCAVLVEDAKASNDLVREAEAHVFWARYCALERRTSRFDAAQAVIVMCIPGETLGDKVLNLKHTMAEIKVVESNLQDGAFFSFVTTEERRAVLAAMANEFSRTGIGITVLMNTCLLLANVDGRLRRRSI</sequence>
<reference evidence="1 2" key="1">
    <citation type="journal article" date="2016" name="Nat. Commun.">
        <title>Ectomycorrhizal ecology is imprinted in the genome of the dominant symbiotic fungus Cenococcum geophilum.</title>
        <authorList>
            <consortium name="DOE Joint Genome Institute"/>
            <person name="Peter M."/>
            <person name="Kohler A."/>
            <person name="Ohm R.A."/>
            <person name="Kuo A."/>
            <person name="Krutzmann J."/>
            <person name="Morin E."/>
            <person name="Arend M."/>
            <person name="Barry K.W."/>
            <person name="Binder M."/>
            <person name="Choi C."/>
            <person name="Clum A."/>
            <person name="Copeland A."/>
            <person name="Grisel N."/>
            <person name="Haridas S."/>
            <person name="Kipfer T."/>
            <person name="LaButti K."/>
            <person name="Lindquist E."/>
            <person name="Lipzen A."/>
            <person name="Maire R."/>
            <person name="Meier B."/>
            <person name="Mihaltcheva S."/>
            <person name="Molinier V."/>
            <person name="Murat C."/>
            <person name="Poggeler S."/>
            <person name="Quandt C.A."/>
            <person name="Sperisen C."/>
            <person name="Tritt A."/>
            <person name="Tisserant E."/>
            <person name="Crous P.W."/>
            <person name="Henrissat B."/>
            <person name="Nehls U."/>
            <person name="Egli S."/>
            <person name="Spatafora J.W."/>
            <person name="Grigoriev I.V."/>
            <person name="Martin F.M."/>
        </authorList>
    </citation>
    <scope>NUCLEOTIDE SEQUENCE [LARGE SCALE GENOMIC DNA]</scope>
    <source>
        <strain evidence="1 2">CBS 207.34</strain>
    </source>
</reference>
<dbReference type="OrthoDB" id="2423195at2759"/>
<keyword evidence="2" id="KW-1185">Reference proteome</keyword>
<dbReference type="AlphaFoldDB" id="A0A8E2ESU7"/>
<evidence type="ECO:0000313" key="2">
    <source>
        <dbReference type="Proteomes" id="UP000250140"/>
    </source>
</evidence>
<organism evidence="1 2">
    <name type="scientific">Glonium stellatum</name>
    <dbReference type="NCBI Taxonomy" id="574774"/>
    <lineage>
        <taxon>Eukaryota</taxon>
        <taxon>Fungi</taxon>
        <taxon>Dikarya</taxon>
        <taxon>Ascomycota</taxon>
        <taxon>Pezizomycotina</taxon>
        <taxon>Dothideomycetes</taxon>
        <taxon>Pleosporomycetidae</taxon>
        <taxon>Gloniales</taxon>
        <taxon>Gloniaceae</taxon>
        <taxon>Glonium</taxon>
    </lineage>
</organism>
<protein>
    <submittedName>
        <fullName evidence="1">Uncharacterized protein</fullName>
    </submittedName>
</protein>
<proteinExistence type="predicted"/>
<feature type="non-terminal residue" evidence="1">
    <location>
        <position position="1"/>
    </location>
</feature>
<dbReference type="Proteomes" id="UP000250140">
    <property type="component" value="Unassembled WGS sequence"/>
</dbReference>
<accession>A0A8E2ESU7</accession>
<evidence type="ECO:0000313" key="1">
    <source>
        <dbReference type="EMBL" id="OCL04257.1"/>
    </source>
</evidence>